<comment type="caution">
    <text evidence="1">The sequence shown here is derived from an EMBL/GenBank/DDBJ whole genome shotgun (WGS) entry which is preliminary data.</text>
</comment>
<evidence type="ECO:0000313" key="2">
    <source>
        <dbReference type="Proteomes" id="UP000033998"/>
    </source>
</evidence>
<dbReference type="Proteomes" id="UP000033998">
    <property type="component" value="Unassembled WGS sequence"/>
</dbReference>
<dbReference type="EMBL" id="LBWE01000001">
    <property type="protein sequence ID" value="KKR02231.1"/>
    <property type="molecule type" value="Genomic_DNA"/>
</dbReference>
<sequence length="118" mass="13915">MKKINKVRDISLKNTRQPGDKYRVAVQDSMENICEELESIVERKISAESINTGHVSGLKDKEEIVLRCRYDIPKKKITMFIQMTDFITRFTCSGKFNPLEAKFTHKTYYWFNNTQTKK</sequence>
<evidence type="ECO:0000313" key="1">
    <source>
        <dbReference type="EMBL" id="KKR02231.1"/>
    </source>
</evidence>
<organism evidence="1 2">
    <name type="scientific">Candidatus Nomurabacteria bacterium GW2011_GWD2_39_12</name>
    <dbReference type="NCBI Taxonomy" id="1618759"/>
    <lineage>
        <taxon>Bacteria</taxon>
        <taxon>Candidatus Nomuraibacteriota</taxon>
    </lineage>
</organism>
<protein>
    <submittedName>
        <fullName evidence="1">Uncharacterized protein</fullName>
    </submittedName>
</protein>
<reference evidence="1 2" key="1">
    <citation type="journal article" date="2015" name="Nature">
        <title>rRNA introns, odd ribosomes, and small enigmatic genomes across a large radiation of phyla.</title>
        <authorList>
            <person name="Brown C.T."/>
            <person name="Hug L.A."/>
            <person name="Thomas B.C."/>
            <person name="Sharon I."/>
            <person name="Castelle C.J."/>
            <person name="Singh A."/>
            <person name="Wilkins M.J."/>
            <person name="Williams K.H."/>
            <person name="Banfield J.F."/>
        </authorList>
    </citation>
    <scope>NUCLEOTIDE SEQUENCE [LARGE SCALE GENOMIC DNA]</scope>
</reference>
<dbReference type="AlphaFoldDB" id="A0A837HRH8"/>
<proteinExistence type="predicted"/>
<accession>A0A837HRH8</accession>
<gene>
    <name evidence="1" type="ORF">UT27_C0001G0009</name>
</gene>
<name>A0A837HRH8_9BACT</name>